<organism evidence="1 2">
    <name type="scientific">Daphnia pulex</name>
    <name type="common">Water flea</name>
    <dbReference type="NCBI Taxonomy" id="6669"/>
    <lineage>
        <taxon>Eukaryota</taxon>
        <taxon>Metazoa</taxon>
        <taxon>Ecdysozoa</taxon>
        <taxon>Arthropoda</taxon>
        <taxon>Crustacea</taxon>
        <taxon>Branchiopoda</taxon>
        <taxon>Diplostraca</taxon>
        <taxon>Cladocera</taxon>
        <taxon>Anomopoda</taxon>
        <taxon>Daphniidae</taxon>
        <taxon>Daphnia</taxon>
    </lineage>
</organism>
<proteinExistence type="predicted"/>
<dbReference type="InParanoid" id="E9HW52"/>
<evidence type="ECO:0000313" key="2">
    <source>
        <dbReference type="Proteomes" id="UP000000305"/>
    </source>
</evidence>
<gene>
    <name evidence="1" type="ORF">DAPPUDRAFT_334661</name>
</gene>
<name>E9HW52_DAPPU</name>
<evidence type="ECO:0000313" key="1">
    <source>
        <dbReference type="EMBL" id="EFX64020.1"/>
    </source>
</evidence>
<protein>
    <submittedName>
        <fullName evidence="1">Uncharacterized protein</fullName>
    </submittedName>
</protein>
<keyword evidence="2" id="KW-1185">Reference proteome</keyword>
<reference evidence="1 2" key="1">
    <citation type="journal article" date="2011" name="Science">
        <title>The ecoresponsive genome of Daphnia pulex.</title>
        <authorList>
            <person name="Colbourne J.K."/>
            <person name="Pfrender M.E."/>
            <person name="Gilbert D."/>
            <person name="Thomas W.K."/>
            <person name="Tucker A."/>
            <person name="Oakley T.H."/>
            <person name="Tokishita S."/>
            <person name="Aerts A."/>
            <person name="Arnold G.J."/>
            <person name="Basu M.K."/>
            <person name="Bauer D.J."/>
            <person name="Caceres C.E."/>
            <person name="Carmel L."/>
            <person name="Casola C."/>
            <person name="Choi J.H."/>
            <person name="Detter J.C."/>
            <person name="Dong Q."/>
            <person name="Dusheyko S."/>
            <person name="Eads B.D."/>
            <person name="Frohlich T."/>
            <person name="Geiler-Samerotte K.A."/>
            <person name="Gerlach D."/>
            <person name="Hatcher P."/>
            <person name="Jogdeo S."/>
            <person name="Krijgsveld J."/>
            <person name="Kriventseva E.V."/>
            <person name="Kultz D."/>
            <person name="Laforsch C."/>
            <person name="Lindquist E."/>
            <person name="Lopez J."/>
            <person name="Manak J.R."/>
            <person name="Muller J."/>
            <person name="Pangilinan J."/>
            <person name="Patwardhan R.P."/>
            <person name="Pitluck S."/>
            <person name="Pritham E.J."/>
            <person name="Rechtsteiner A."/>
            <person name="Rho M."/>
            <person name="Rogozin I.B."/>
            <person name="Sakarya O."/>
            <person name="Salamov A."/>
            <person name="Schaack S."/>
            <person name="Shapiro H."/>
            <person name="Shiga Y."/>
            <person name="Skalitzky C."/>
            <person name="Smith Z."/>
            <person name="Souvorov A."/>
            <person name="Sung W."/>
            <person name="Tang Z."/>
            <person name="Tsuchiya D."/>
            <person name="Tu H."/>
            <person name="Vos H."/>
            <person name="Wang M."/>
            <person name="Wolf Y.I."/>
            <person name="Yamagata H."/>
            <person name="Yamada T."/>
            <person name="Ye Y."/>
            <person name="Shaw J.R."/>
            <person name="Andrews J."/>
            <person name="Crease T.J."/>
            <person name="Tang H."/>
            <person name="Lucas S.M."/>
            <person name="Robertson H.M."/>
            <person name="Bork P."/>
            <person name="Koonin E.V."/>
            <person name="Zdobnov E.M."/>
            <person name="Grigoriev I.V."/>
            <person name="Lynch M."/>
            <person name="Boore J.L."/>
        </authorList>
    </citation>
    <scope>NUCLEOTIDE SEQUENCE [LARGE SCALE GENOMIC DNA]</scope>
</reference>
<dbReference type="KEGG" id="dpx:DAPPUDRAFT_334661"/>
<dbReference type="HOGENOM" id="CLU_2348786_0_0_1"/>
<accession>E9HW52</accession>
<dbReference type="EMBL" id="GL732893">
    <property type="protein sequence ID" value="EFX64020.1"/>
    <property type="molecule type" value="Genomic_DNA"/>
</dbReference>
<dbReference type="AlphaFoldDB" id="E9HW52"/>
<dbReference type="Proteomes" id="UP000000305">
    <property type="component" value="Unassembled WGS sequence"/>
</dbReference>
<sequence>MRIRAASKNPGGDNTALQRWVAGLDLGNERFFLSYFHLEVIRPFYQGALKKVIEMDKQREGGGGNVNSVKELISLRLVGIYTIVGFISIRSCVETHH</sequence>